<dbReference type="PATRIC" id="fig|546263.7.peg.968"/>
<accession>A0A0B5CPT4</accession>
<dbReference type="AlphaFoldDB" id="A0A0B5CPT4"/>
<feature type="compositionally biased region" description="Basic and acidic residues" evidence="1">
    <location>
        <begin position="36"/>
        <end position="46"/>
    </location>
</feature>
<evidence type="ECO:0000313" key="2">
    <source>
        <dbReference type="EMBL" id="AJE18236.1"/>
    </source>
</evidence>
<dbReference type="KEGG" id="nel:NELON_04565"/>
<sequence length="77" mass="8213">MSVEAGFGFKTASKEQNQHYRQSRESSLKAGSDINIRSREDQDGKNRNAGVQVGVGVSVGAQTGVYIYAEPPPTVGV</sequence>
<evidence type="ECO:0000313" key="3">
    <source>
        <dbReference type="Proteomes" id="UP000031392"/>
    </source>
</evidence>
<name>A0A0B5CPT4_NEIEG</name>
<reference evidence="2 3" key="2">
    <citation type="journal article" date="2015" name="PLoS Genet.">
        <title>Common Cell Shape Evolution of Two Nasopharyngeal Pathogens.</title>
        <authorList>
            <person name="Veyrier F.J."/>
            <person name="Biais N."/>
            <person name="Morales P."/>
            <person name="Belkacem N."/>
            <person name="Guilhen C."/>
            <person name="Ranjeva S."/>
            <person name="Sismeiro O."/>
            <person name="Pehau-Arnaudet G."/>
            <person name="Rocha E.P."/>
            <person name="Werts C."/>
            <person name="Taha M.K."/>
            <person name="Boneca I.G."/>
        </authorList>
    </citation>
    <scope>NUCLEOTIDE SEQUENCE [LARGE SCALE GENOMIC DNA]</scope>
    <source>
        <strain evidence="2 3">ATCC 29315</strain>
    </source>
</reference>
<protein>
    <submittedName>
        <fullName evidence="2">Uncharacterized protein</fullName>
    </submittedName>
</protein>
<dbReference type="HOGENOM" id="CLU_2634410_0_0_4"/>
<proteinExistence type="predicted"/>
<dbReference type="RefSeq" id="WP_040666354.1">
    <property type="nucleotide sequence ID" value="NZ_CP007726.1"/>
</dbReference>
<dbReference type="Proteomes" id="UP000031392">
    <property type="component" value="Chromosome"/>
</dbReference>
<reference evidence="3" key="1">
    <citation type="submission" date="2014-05" db="EMBL/GenBank/DDBJ databases">
        <title>Complete Genome sequence of Neisseria elongata subsp. glycolytica.</title>
        <authorList>
            <person name="Veyrier F.J."/>
            <person name="Taha M.-K."/>
        </authorList>
    </citation>
    <scope>NUCLEOTIDE SEQUENCE [LARGE SCALE GENOMIC DNA]</scope>
    <source>
        <strain evidence="3">ATCC 29315</strain>
    </source>
</reference>
<evidence type="ECO:0000256" key="1">
    <source>
        <dbReference type="SAM" id="MobiDB-lite"/>
    </source>
</evidence>
<organism evidence="2 3">
    <name type="scientific">Neisseria elongata subsp. glycolytica ATCC 29315</name>
    <dbReference type="NCBI Taxonomy" id="546263"/>
    <lineage>
        <taxon>Bacteria</taxon>
        <taxon>Pseudomonadati</taxon>
        <taxon>Pseudomonadota</taxon>
        <taxon>Betaproteobacteria</taxon>
        <taxon>Neisseriales</taxon>
        <taxon>Neisseriaceae</taxon>
        <taxon>Neisseria</taxon>
    </lineage>
</organism>
<feature type="region of interest" description="Disordered" evidence="1">
    <location>
        <begin position="1"/>
        <end position="49"/>
    </location>
</feature>
<gene>
    <name evidence="2" type="ORF">NELON_04565</name>
</gene>
<keyword evidence="3" id="KW-1185">Reference proteome</keyword>
<dbReference type="EMBL" id="CP007726">
    <property type="protein sequence ID" value="AJE18236.1"/>
    <property type="molecule type" value="Genomic_DNA"/>
</dbReference>
<feature type="compositionally biased region" description="Basic and acidic residues" evidence="1">
    <location>
        <begin position="12"/>
        <end position="27"/>
    </location>
</feature>